<dbReference type="GO" id="GO:0005096">
    <property type="term" value="F:GTPase activator activity"/>
    <property type="evidence" value="ECO:0007669"/>
    <property type="project" value="TreeGrafter"/>
</dbReference>
<feature type="domain" description="Rab-GAP TBC" evidence="2">
    <location>
        <begin position="581"/>
        <end position="786"/>
    </location>
</feature>
<feature type="compositionally biased region" description="Basic and acidic residues" evidence="1">
    <location>
        <begin position="424"/>
        <end position="448"/>
    </location>
</feature>
<protein>
    <recommendedName>
        <fullName evidence="2">Rab-GAP TBC domain-containing protein</fullName>
    </recommendedName>
</protein>
<feature type="compositionally biased region" description="Low complexity" evidence="1">
    <location>
        <begin position="262"/>
        <end position="284"/>
    </location>
</feature>
<feature type="region of interest" description="Disordered" evidence="1">
    <location>
        <begin position="128"/>
        <end position="150"/>
    </location>
</feature>
<dbReference type="PROSITE" id="PS50086">
    <property type="entry name" value="TBC_RABGAP"/>
    <property type="match status" value="1"/>
</dbReference>
<dbReference type="InParanoid" id="A0A1Y2MF34"/>
<evidence type="ECO:0000259" key="2">
    <source>
        <dbReference type="PROSITE" id="PS50086"/>
    </source>
</evidence>
<dbReference type="FunCoup" id="A0A1Y2MF34">
    <property type="interactions" value="23"/>
</dbReference>
<dbReference type="PANTHER" id="PTHR47219">
    <property type="entry name" value="RAB GTPASE-ACTIVATING PROTEIN 1-LIKE"/>
    <property type="match status" value="1"/>
</dbReference>
<dbReference type="InterPro" id="IPR000195">
    <property type="entry name" value="Rab-GAP-TBC_dom"/>
</dbReference>
<gene>
    <name evidence="3" type="ORF">B5807_01551</name>
</gene>
<feature type="compositionally biased region" description="Basic and acidic residues" evidence="1">
    <location>
        <begin position="311"/>
        <end position="321"/>
    </location>
</feature>
<dbReference type="GO" id="GO:0031267">
    <property type="term" value="F:small GTPase binding"/>
    <property type="evidence" value="ECO:0007669"/>
    <property type="project" value="TreeGrafter"/>
</dbReference>
<proteinExistence type="predicted"/>
<dbReference type="EMBL" id="KZ107838">
    <property type="protein sequence ID" value="OSS54097.1"/>
    <property type="molecule type" value="Genomic_DNA"/>
</dbReference>
<feature type="compositionally biased region" description="Polar residues" evidence="1">
    <location>
        <begin position="300"/>
        <end position="310"/>
    </location>
</feature>
<dbReference type="InterPro" id="IPR050302">
    <property type="entry name" value="Rab_GAP_TBC_domain"/>
</dbReference>
<dbReference type="STRING" id="105696.A0A1Y2MF34"/>
<dbReference type="OMA" id="WSKAIGN"/>
<dbReference type="Pfam" id="PF00566">
    <property type="entry name" value="RabGAP-TBC"/>
    <property type="match status" value="1"/>
</dbReference>
<feature type="compositionally biased region" description="Polar residues" evidence="1">
    <location>
        <begin position="247"/>
        <end position="258"/>
    </location>
</feature>
<dbReference type="SUPFAM" id="SSF47923">
    <property type="entry name" value="Ypt/Rab-GAP domain of gyp1p"/>
    <property type="match status" value="2"/>
</dbReference>
<feature type="compositionally biased region" description="Acidic residues" evidence="1">
    <location>
        <begin position="322"/>
        <end position="333"/>
    </location>
</feature>
<feature type="compositionally biased region" description="Low complexity" evidence="1">
    <location>
        <begin position="351"/>
        <end position="389"/>
    </location>
</feature>
<dbReference type="Gene3D" id="1.10.472.80">
    <property type="entry name" value="Ypt/Rab-GAP domain of gyp1p, domain 3"/>
    <property type="match status" value="1"/>
</dbReference>
<dbReference type="AlphaFoldDB" id="A0A1Y2MF34"/>
<dbReference type="InterPro" id="IPR035969">
    <property type="entry name" value="Rab-GAP_TBC_sf"/>
</dbReference>
<accession>A0A1Y2MF34</accession>
<feature type="region of interest" description="Disordered" evidence="1">
    <location>
        <begin position="189"/>
        <end position="513"/>
    </location>
</feature>
<evidence type="ECO:0000313" key="4">
    <source>
        <dbReference type="Proteomes" id="UP000193240"/>
    </source>
</evidence>
<evidence type="ECO:0000256" key="1">
    <source>
        <dbReference type="SAM" id="MobiDB-lite"/>
    </source>
</evidence>
<reference evidence="3 4" key="1">
    <citation type="journal article" date="2017" name="Genome Announc.">
        <title>Genome sequence of the saprophytic ascomycete Epicoccum nigrum ICMP 19927 strain isolated from New Zealand.</title>
        <authorList>
            <person name="Fokin M."/>
            <person name="Fleetwood D."/>
            <person name="Weir B.S."/>
            <person name="Villas-Boas S.G."/>
        </authorList>
    </citation>
    <scope>NUCLEOTIDE SEQUENCE [LARGE SCALE GENOMIC DNA]</scope>
    <source>
        <strain evidence="3 4">ICMP 19927</strain>
    </source>
</reference>
<dbReference type="Gene3D" id="1.10.8.270">
    <property type="entry name" value="putative rabgap domain of human tbc1 domain family member 14 like domains"/>
    <property type="match status" value="1"/>
</dbReference>
<evidence type="ECO:0000313" key="3">
    <source>
        <dbReference type="EMBL" id="OSS54097.1"/>
    </source>
</evidence>
<keyword evidence="4" id="KW-1185">Reference proteome</keyword>
<dbReference type="Gene3D" id="1.10.10.750">
    <property type="entry name" value="Ypt/Rab-GAP domain of gyp1p, domain 1"/>
    <property type="match status" value="1"/>
</dbReference>
<dbReference type="PANTHER" id="PTHR47219:SF20">
    <property type="entry name" value="TBC1 DOMAIN FAMILY MEMBER 2B"/>
    <property type="match status" value="1"/>
</dbReference>
<name>A0A1Y2MF34_EPING</name>
<organism evidence="3 4">
    <name type="scientific">Epicoccum nigrum</name>
    <name type="common">Soil fungus</name>
    <name type="synonym">Epicoccum purpurascens</name>
    <dbReference type="NCBI Taxonomy" id="105696"/>
    <lineage>
        <taxon>Eukaryota</taxon>
        <taxon>Fungi</taxon>
        <taxon>Dikarya</taxon>
        <taxon>Ascomycota</taxon>
        <taxon>Pezizomycotina</taxon>
        <taxon>Dothideomycetes</taxon>
        <taxon>Pleosporomycetidae</taxon>
        <taxon>Pleosporales</taxon>
        <taxon>Pleosporineae</taxon>
        <taxon>Didymellaceae</taxon>
        <taxon>Epicoccum</taxon>
    </lineage>
</organism>
<sequence length="843" mass="93233">MPSRLEHLHHQVCDEQSDHDAAADHGYFSTSTALYIISEHDYGHEHQSSLIPLPAQRDLCAQFQKPKATNILNILPHRIGAPVPLGLLEVLPQRTPRSLMAALAYAHHPPASAHTMASSYELELPDLTNSKSSKSSSFHSETLSDYGPSDLSHFEEINLDDVSGGPNVFPMSTAADHRVVYEARSISSSSLSSIRSAPPPAAQHSFRDLTGRKPQHPGPKGAAAANHASRPQPQPQQQLAPGKTRRGFTSPSAPSLQTVGLAAPRRSSRSPSPSSAHTAASAPRTLSRKSSRTLDVLPSPSINARRQSWQDAKRKTVKEREAECDDEDDELPEDAVIWNIPISPRPAQERSPAPSTSGSPPQPSPAGSMISPSPDPSSARTSPAPTSRIPQPPSPNPSSRNPSPPALERQRTHTWQDTYGSLDPDAKTMTEKLEEFQVEFERKQEIKRQQPGLARSSSFSEPEVKSKKPLLPPIRKSDPLIDPFQPSAEKQKYLSRTRPSWLPPKNPKEEKKHLKEYQRMLARIEEAERLEAQRAQEEALAREQASRVKADYWSNLLLPNWATEMEKPESRASHRKMWWNGIPPRLRGEVWSKAVGNDLEVTEGTFGVALEKAQKEIKRLGNDAFDGRYAQILENTSSVFPELKMFAAPSTPTANDEQPLHQDLVNVCLAYATYRPDIAHKENGIHHIAALLLLNLPTPQAFITLANLLNRPLPLSFLVHDPNAIHAAYSTTLHALSKKSPALAARLESLRVEPREYLYHMFNSLFCGRLGVEHAARIMDIYTIESDKIPPRVAIAILIVLESSCMEGDKSAVEKILGERKIDIDVDDFMARVYEAGKLGSPA</sequence>
<dbReference type="SMART" id="SM00164">
    <property type="entry name" value="TBC"/>
    <property type="match status" value="1"/>
</dbReference>
<dbReference type="Proteomes" id="UP000193240">
    <property type="component" value="Unassembled WGS sequence"/>
</dbReference>